<accession>A0A9P5JV42</accession>
<dbReference type="EMBL" id="WHVB01000043">
    <property type="protein sequence ID" value="KAF8466059.1"/>
    <property type="molecule type" value="Genomic_DNA"/>
</dbReference>
<name>A0A9P5JV42_9AGAM</name>
<evidence type="ECO:0000313" key="2">
    <source>
        <dbReference type="Proteomes" id="UP000759537"/>
    </source>
</evidence>
<dbReference type="AlphaFoldDB" id="A0A9P5JV42"/>
<comment type="caution">
    <text evidence="1">The sequence shown here is derived from an EMBL/GenBank/DDBJ whole genome shotgun (WGS) entry which is preliminary data.</text>
</comment>
<sequence length="168" mass="18687">MRSAAIKISHALLVAHLSTSHRQHTMTPPSGYPQCHPSELCPAIALCTMPKHTRLRYDACQSSCAFSSCHLDSKLPHGPHAPRAATAPVPQAPCIQDHPLADRLRCPPWPRKLYHADWASLPHSHLIEVLPLVRCNILARFTDVCTVCMRVSCACGEWHSPIDTFSYR</sequence>
<keyword evidence="2" id="KW-1185">Reference proteome</keyword>
<proteinExistence type="predicted"/>
<gene>
    <name evidence="1" type="ORF">DFH94DRAFT_347042</name>
</gene>
<dbReference type="Proteomes" id="UP000759537">
    <property type="component" value="Unassembled WGS sequence"/>
</dbReference>
<organism evidence="1 2">
    <name type="scientific">Russula ochroleuca</name>
    <dbReference type="NCBI Taxonomy" id="152965"/>
    <lineage>
        <taxon>Eukaryota</taxon>
        <taxon>Fungi</taxon>
        <taxon>Dikarya</taxon>
        <taxon>Basidiomycota</taxon>
        <taxon>Agaricomycotina</taxon>
        <taxon>Agaricomycetes</taxon>
        <taxon>Russulales</taxon>
        <taxon>Russulaceae</taxon>
        <taxon>Russula</taxon>
    </lineage>
</organism>
<reference evidence="1" key="2">
    <citation type="journal article" date="2020" name="Nat. Commun.">
        <title>Large-scale genome sequencing of mycorrhizal fungi provides insights into the early evolution of symbiotic traits.</title>
        <authorList>
            <person name="Miyauchi S."/>
            <person name="Kiss E."/>
            <person name="Kuo A."/>
            <person name="Drula E."/>
            <person name="Kohler A."/>
            <person name="Sanchez-Garcia M."/>
            <person name="Morin E."/>
            <person name="Andreopoulos B."/>
            <person name="Barry K.W."/>
            <person name="Bonito G."/>
            <person name="Buee M."/>
            <person name="Carver A."/>
            <person name="Chen C."/>
            <person name="Cichocki N."/>
            <person name="Clum A."/>
            <person name="Culley D."/>
            <person name="Crous P.W."/>
            <person name="Fauchery L."/>
            <person name="Girlanda M."/>
            <person name="Hayes R.D."/>
            <person name="Keri Z."/>
            <person name="LaButti K."/>
            <person name="Lipzen A."/>
            <person name="Lombard V."/>
            <person name="Magnuson J."/>
            <person name="Maillard F."/>
            <person name="Murat C."/>
            <person name="Nolan M."/>
            <person name="Ohm R.A."/>
            <person name="Pangilinan J."/>
            <person name="Pereira M.F."/>
            <person name="Perotto S."/>
            <person name="Peter M."/>
            <person name="Pfister S."/>
            <person name="Riley R."/>
            <person name="Sitrit Y."/>
            <person name="Stielow J.B."/>
            <person name="Szollosi G."/>
            <person name="Zifcakova L."/>
            <person name="Stursova M."/>
            <person name="Spatafora J.W."/>
            <person name="Tedersoo L."/>
            <person name="Vaario L.M."/>
            <person name="Yamada A."/>
            <person name="Yan M."/>
            <person name="Wang P."/>
            <person name="Xu J."/>
            <person name="Bruns T."/>
            <person name="Baldrian P."/>
            <person name="Vilgalys R."/>
            <person name="Dunand C."/>
            <person name="Henrissat B."/>
            <person name="Grigoriev I.V."/>
            <person name="Hibbett D."/>
            <person name="Nagy L.G."/>
            <person name="Martin F.M."/>
        </authorList>
    </citation>
    <scope>NUCLEOTIDE SEQUENCE</scope>
    <source>
        <strain evidence="1">Prilba</strain>
    </source>
</reference>
<reference evidence="1" key="1">
    <citation type="submission" date="2019-10" db="EMBL/GenBank/DDBJ databases">
        <authorList>
            <consortium name="DOE Joint Genome Institute"/>
            <person name="Kuo A."/>
            <person name="Miyauchi S."/>
            <person name="Kiss E."/>
            <person name="Drula E."/>
            <person name="Kohler A."/>
            <person name="Sanchez-Garcia M."/>
            <person name="Andreopoulos B."/>
            <person name="Barry K.W."/>
            <person name="Bonito G."/>
            <person name="Buee M."/>
            <person name="Carver A."/>
            <person name="Chen C."/>
            <person name="Cichocki N."/>
            <person name="Clum A."/>
            <person name="Culley D."/>
            <person name="Crous P.W."/>
            <person name="Fauchery L."/>
            <person name="Girlanda M."/>
            <person name="Hayes R."/>
            <person name="Keri Z."/>
            <person name="LaButti K."/>
            <person name="Lipzen A."/>
            <person name="Lombard V."/>
            <person name="Magnuson J."/>
            <person name="Maillard F."/>
            <person name="Morin E."/>
            <person name="Murat C."/>
            <person name="Nolan M."/>
            <person name="Ohm R."/>
            <person name="Pangilinan J."/>
            <person name="Pereira M."/>
            <person name="Perotto S."/>
            <person name="Peter M."/>
            <person name="Riley R."/>
            <person name="Sitrit Y."/>
            <person name="Stielow B."/>
            <person name="Szollosi G."/>
            <person name="Zifcakova L."/>
            <person name="Stursova M."/>
            <person name="Spatafora J.W."/>
            <person name="Tedersoo L."/>
            <person name="Vaario L.-M."/>
            <person name="Yamada A."/>
            <person name="Yan M."/>
            <person name="Wang P."/>
            <person name="Xu J."/>
            <person name="Bruns T."/>
            <person name="Baldrian P."/>
            <person name="Vilgalys R."/>
            <person name="Henrissat B."/>
            <person name="Grigoriev I.V."/>
            <person name="Hibbett D."/>
            <person name="Nagy L.G."/>
            <person name="Martin F.M."/>
        </authorList>
    </citation>
    <scope>NUCLEOTIDE SEQUENCE</scope>
    <source>
        <strain evidence="1">Prilba</strain>
    </source>
</reference>
<protein>
    <submittedName>
        <fullName evidence="1">Uncharacterized protein</fullName>
    </submittedName>
</protein>
<evidence type="ECO:0000313" key="1">
    <source>
        <dbReference type="EMBL" id="KAF8466059.1"/>
    </source>
</evidence>